<protein>
    <recommendedName>
        <fullName evidence="3">Geranylgeranyl pyrophosphate synthetase</fullName>
    </recommendedName>
</protein>
<organism evidence="1 2">
    <name type="scientific">Gymnopus androsaceus JB14</name>
    <dbReference type="NCBI Taxonomy" id="1447944"/>
    <lineage>
        <taxon>Eukaryota</taxon>
        <taxon>Fungi</taxon>
        <taxon>Dikarya</taxon>
        <taxon>Basidiomycota</taxon>
        <taxon>Agaricomycotina</taxon>
        <taxon>Agaricomycetes</taxon>
        <taxon>Agaricomycetidae</taxon>
        <taxon>Agaricales</taxon>
        <taxon>Marasmiineae</taxon>
        <taxon>Omphalotaceae</taxon>
        <taxon>Gymnopus</taxon>
    </lineage>
</organism>
<name>A0A6A4H9T6_9AGAR</name>
<proteinExistence type="predicted"/>
<sequence length="386" mass="44065">MAYRTSRDLESNLEKPFLTIQIPVVSSDNIEEVRITDAVHIGSFDWIGSKEPRILVPGFPPEWQDKRTPCQLSPDSKIKIVDQGYRHLSYGSGGRDPSARLLPLALAIDLHAESQGKTFDWASVSIATDRNCLRKLLRWVNGKKGKSCEFRIDLQVLGRTVFFNRWEKRMSQWQAIPTYGHSFEACFTNRLGKDSIEHDRIIQYDLKGLRIIVGYEVDAYLSNDSTRIERTNTTASQVSPPIDIQVNQATTLQVIRGGYTVPQDSIMELTTRSLGSMNKVNYNWEEGFPQLFFSQTQHHYLGVHQNGNILEVRKTTTESPELRAREQGLQPSLRRLRKVLGEIHELAVREGGISLVCNAAGELKAYRRHTETTVLHDYLQRKYAHV</sequence>
<dbReference type="OrthoDB" id="420564at2759"/>
<evidence type="ECO:0000313" key="1">
    <source>
        <dbReference type="EMBL" id="KAE9394500.1"/>
    </source>
</evidence>
<dbReference type="PANTHER" id="PTHR35179:SF2">
    <property type="entry name" value="START DOMAIN-CONTAINING PROTEIN"/>
    <property type="match status" value="1"/>
</dbReference>
<gene>
    <name evidence="1" type="ORF">BT96DRAFT_923523</name>
</gene>
<evidence type="ECO:0000313" key="2">
    <source>
        <dbReference type="Proteomes" id="UP000799118"/>
    </source>
</evidence>
<reference evidence="1" key="1">
    <citation type="journal article" date="2019" name="Environ. Microbiol.">
        <title>Fungal ecological strategies reflected in gene transcription - a case study of two litter decomposers.</title>
        <authorList>
            <person name="Barbi F."/>
            <person name="Kohler A."/>
            <person name="Barry K."/>
            <person name="Baskaran P."/>
            <person name="Daum C."/>
            <person name="Fauchery L."/>
            <person name="Ihrmark K."/>
            <person name="Kuo A."/>
            <person name="LaButti K."/>
            <person name="Lipzen A."/>
            <person name="Morin E."/>
            <person name="Grigoriev I.V."/>
            <person name="Henrissat B."/>
            <person name="Lindahl B."/>
            <person name="Martin F."/>
        </authorList>
    </citation>
    <scope>NUCLEOTIDE SEQUENCE</scope>
    <source>
        <strain evidence="1">JB14</strain>
    </source>
</reference>
<keyword evidence="2" id="KW-1185">Reference proteome</keyword>
<dbReference type="PANTHER" id="PTHR35179">
    <property type="entry name" value="PROTEIN CBG02620"/>
    <property type="match status" value="1"/>
</dbReference>
<dbReference type="AlphaFoldDB" id="A0A6A4H9T6"/>
<dbReference type="Proteomes" id="UP000799118">
    <property type="component" value="Unassembled WGS sequence"/>
</dbReference>
<dbReference type="EMBL" id="ML769549">
    <property type="protein sequence ID" value="KAE9394500.1"/>
    <property type="molecule type" value="Genomic_DNA"/>
</dbReference>
<accession>A0A6A4H9T6</accession>
<evidence type="ECO:0008006" key="3">
    <source>
        <dbReference type="Google" id="ProtNLM"/>
    </source>
</evidence>